<reference evidence="3" key="1">
    <citation type="submission" date="2022-03" db="EMBL/GenBank/DDBJ databases">
        <authorList>
            <person name="Woo C.Y."/>
        </authorList>
    </citation>
    <scope>NUCLEOTIDE SEQUENCE</scope>
    <source>
        <strain evidence="3">CYS-01</strain>
    </source>
</reference>
<sequence>MERKELSVTKLLDVPVDLVWKVWTEAEHIANWWGPIGFTNTIQQMDVRVEGEWRLIMHGPDGKNYPNRSIFKEIIPLGKIVFQHFNPNYEATIVFRSKEDKTLIKWTMLFETVELFETVVKVFKADQGLLQNIEKLENYLQRLSS</sequence>
<dbReference type="Proteomes" id="UP001165460">
    <property type="component" value="Unassembled WGS sequence"/>
</dbReference>
<protein>
    <submittedName>
        <fullName evidence="3">SRPBCC domain-containing protein</fullName>
    </submittedName>
</protein>
<dbReference type="RefSeq" id="WP_243362963.1">
    <property type="nucleotide sequence ID" value="NZ_JALGBH010000002.1"/>
</dbReference>
<feature type="domain" description="Activator of Hsp90 ATPase homologue 1/2-like C-terminal" evidence="2">
    <location>
        <begin position="13"/>
        <end position="140"/>
    </location>
</feature>
<comment type="caution">
    <text evidence="3">The sequence shown here is derived from an EMBL/GenBank/DDBJ whole genome shotgun (WGS) entry which is preliminary data.</text>
</comment>
<dbReference type="Pfam" id="PF08327">
    <property type="entry name" value="AHSA1"/>
    <property type="match status" value="1"/>
</dbReference>
<organism evidence="3 4">
    <name type="scientific">Pedobacter montanisoli</name>
    <dbReference type="NCBI Taxonomy" id="2923277"/>
    <lineage>
        <taxon>Bacteria</taxon>
        <taxon>Pseudomonadati</taxon>
        <taxon>Bacteroidota</taxon>
        <taxon>Sphingobacteriia</taxon>
        <taxon>Sphingobacteriales</taxon>
        <taxon>Sphingobacteriaceae</taxon>
        <taxon>Pedobacter</taxon>
    </lineage>
</organism>
<dbReference type="InterPro" id="IPR013538">
    <property type="entry name" value="ASHA1/2-like_C"/>
</dbReference>
<evidence type="ECO:0000259" key="2">
    <source>
        <dbReference type="Pfam" id="PF08327"/>
    </source>
</evidence>
<accession>A0ABS9ZZI6</accession>
<evidence type="ECO:0000256" key="1">
    <source>
        <dbReference type="ARBA" id="ARBA00006817"/>
    </source>
</evidence>
<name>A0ABS9ZZI6_9SPHI</name>
<dbReference type="InterPro" id="IPR023393">
    <property type="entry name" value="START-like_dom_sf"/>
</dbReference>
<dbReference type="EMBL" id="JALGBH010000002">
    <property type="protein sequence ID" value="MCJ0743690.1"/>
    <property type="molecule type" value="Genomic_DNA"/>
</dbReference>
<comment type="similarity">
    <text evidence="1">Belongs to the AHA1 family.</text>
</comment>
<proteinExistence type="inferred from homology"/>
<dbReference type="Gene3D" id="3.30.530.20">
    <property type="match status" value="1"/>
</dbReference>
<evidence type="ECO:0000313" key="4">
    <source>
        <dbReference type="Proteomes" id="UP001165460"/>
    </source>
</evidence>
<keyword evidence="4" id="KW-1185">Reference proteome</keyword>
<evidence type="ECO:0000313" key="3">
    <source>
        <dbReference type="EMBL" id="MCJ0743690.1"/>
    </source>
</evidence>
<gene>
    <name evidence="3" type="ORF">MMF97_13290</name>
</gene>
<dbReference type="SUPFAM" id="SSF55961">
    <property type="entry name" value="Bet v1-like"/>
    <property type="match status" value="1"/>
</dbReference>